<reference evidence="7" key="1">
    <citation type="submission" date="2023-07" db="EMBL/GenBank/DDBJ databases">
        <title>Two novel species in the genus Flavivirga.</title>
        <authorList>
            <person name="Kwon K."/>
        </authorList>
    </citation>
    <scope>NUCLEOTIDE SEQUENCE</scope>
    <source>
        <strain evidence="7">KCTC 52353</strain>
    </source>
</reference>
<evidence type="ECO:0000259" key="6">
    <source>
        <dbReference type="PROSITE" id="PS51123"/>
    </source>
</evidence>
<evidence type="ECO:0000256" key="2">
    <source>
        <dbReference type="ARBA" id="ARBA00023136"/>
    </source>
</evidence>
<feature type="domain" description="OmpA-like" evidence="6">
    <location>
        <begin position="516"/>
        <end position="638"/>
    </location>
</feature>
<dbReference type="SUPFAM" id="SSF82171">
    <property type="entry name" value="DPP6 N-terminal domain-like"/>
    <property type="match status" value="1"/>
</dbReference>
<comment type="subcellular location">
    <subcellularLocation>
        <location evidence="1">Cell outer membrane</location>
    </subcellularLocation>
</comment>
<dbReference type="Gene3D" id="2.120.10.30">
    <property type="entry name" value="TolB, C-terminal domain"/>
    <property type="match status" value="1"/>
</dbReference>
<dbReference type="EMBL" id="JAUOEK010000028">
    <property type="protein sequence ID" value="MDO5968488.1"/>
    <property type="molecule type" value="Genomic_DNA"/>
</dbReference>
<evidence type="ECO:0000256" key="1">
    <source>
        <dbReference type="ARBA" id="ARBA00004442"/>
    </source>
</evidence>
<name>A0ABT8W5V0_9FLAO</name>
<keyword evidence="8" id="KW-1185">Reference proteome</keyword>
<accession>A0ABT8W5V0</accession>
<dbReference type="CDD" id="cd07185">
    <property type="entry name" value="OmpA_C-like"/>
    <property type="match status" value="1"/>
</dbReference>
<dbReference type="PANTHER" id="PTHR30329:SF21">
    <property type="entry name" value="LIPOPROTEIN YIAD-RELATED"/>
    <property type="match status" value="1"/>
</dbReference>
<dbReference type="InterPro" id="IPR006665">
    <property type="entry name" value="OmpA-like"/>
</dbReference>
<dbReference type="InterPro" id="IPR011042">
    <property type="entry name" value="6-blade_b-propeller_TolB-like"/>
</dbReference>
<gene>
    <name evidence="7" type="ORF">Q4Q35_01590</name>
</gene>
<dbReference type="InterPro" id="IPR006664">
    <property type="entry name" value="OMP_bac"/>
</dbReference>
<organism evidence="7 8">
    <name type="scientific">Flavivirga aquimarina</name>
    <dbReference type="NCBI Taxonomy" id="2027862"/>
    <lineage>
        <taxon>Bacteria</taxon>
        <taxon>Pseudomonadati</taxon>
        <taxon>Bacteroidota</taxon>
        <taxon>Flavobacteriia</taxon>
        <taxon>Flavobacteriales</taxon>
        <taxon>Flavobacteriaceae</taxon>
        <taxon>Flavivirga</taxon>
    </lineage>
</organism>
<keyword evidence="2 4" id="KW-0472">Membrane</keyword>
<dbReference type="PROSITE" id="PS51123">
    <property type="entry name" value="OMPA_2"/>
    <property type="match status" value="1"/>
</dbReference>
<feature type="signal peptide" evidence="5">
    <location>
        <begin position="1"/>
        <end position="21"/>
    </location>
</feature>
<keyword evidence="5" id="KW-0732">Signal</keyword>
<dbReference type="Gene3D" id="3.30.1330.60">
    <property type="entry name" value="OmpA-like domain"/>
    <property type="match status" value="1"/>
</dbReference>
<protein>
    <submittedName>
        <fullName evidence="7">OmpA family protein</fullName>
    </submittedName>
</protein>
<dbReference type="SUPFAM" id="SSF103088">
    <property type="entry name" value="OmpA-like"/>
    <property type="match status" value="1"/>
</dbReference>
<comment type="caution">
    <text evidence="7">The sequence shown here is derived from an EMBL/GenBank/DDBJ whole genome shotgun (WGS) entry which is preliminary data.</text>
</comment>
<dbReference type="SUPFAM" id="SSF48452">
    <property type="entry name" value="TPR-like"/>
    <property type="match status" value="1"/>
</dbReference>
<dbReference type="PRINTS" id="PR01021">
    <property type="entry name" value="OMPADOMAIN"/>
</dbReference>
<sequence>MKKRLFILPLLTLIFINGSFSQDGITKSAKKKYDNLSYIKTTEQLLEEANEGNRSPELLQSLANSFYFNGKMEEATKWYEELMALNVEGLDPEYYFRYSQALKGTGDYNKANTIMLEFKEMKPEDSRSKLFHANYLHIIENRSDDFKMKNLEINTSFSDFGTSVFQENLVFASSRGKNERLYNWNEQPFLDIYQLNSDGTASEIKGDINTKYHESSTAFTKDGKTVYFTRNNFYKGKFKKNTKNIHGLKIYKAELIEGEWTNIEPLPFNSDEYNVAHPTLNVEETKLYFSSDMDGTMGASDIFVVDINADGTYGGPVNLGSKINTEGRENFPFISNEGTLYFSSDGHPGLGGLDVFSFKNIDRIANSFNKAVNVGKPINSPKDDFEYIINETTLNGYISSNREGGKGDDDIYSFTRNPYMQIITGIIVDKNTNQIIADADVVIYNNTNEVAKTLKSDANGEFSIKLPLKKSTFKSQVNKEAYIEHIQDFVIDPERDEIIALKLGLEPKPEVAEIGTDLFEVLELKPVYFDYDKSSIRPDAKEKLTKVIDYMKAYPTVKLDVRSHTDSRGNNAYNLILSNKRTQSVLDYIINIGGIDKDRLTGKGYGKTKLTNKCSRDVKCSEEEHQINRRSDFIVTEN</sequence>
<dbReference type="InterPro" id="IPR036737">
    <property type="entry name" value="OmpA-like_sf"/>
</dbReference>
<proteinExistence type="predicted"/>
<evidence type="ECO:0000313" key="8">
    <source>
        <dbReference type="Proteomes" id="UP001176883"/>
    </source>
</evidence>
<dbReference type="Pfam" id="PF00691">
    <property type="entry name" value="OmpA"/>
    <property type="match status" value="1"/>
</dbReference>
<evidence type="ECO:0000256" key="4">
    <source>
        <dbReference type="PROSITE-ProRule" id="PRU00473"/>
    </source>
</evidence>
<dbReference type="Gene3D" id="2.60.40.1120">
    <property type="entry name" value="Carboxypeptidase-like, regulatory domain"/>
    <property type="match status" value="1"/>
</dbReference>
<dbReference type="Proteomes" id="UP001176883">
    <property type="component" value="Unassembled WGS sequence"/>
</dbReference>
<dbReference type="Gene3D" id="1.25.40.10">
    <property type="entry name" value="Tetratricopeptide repeat domain"/>
    <property type="match status" value="1"/>
</dbReference>
<evidence type="ECO:0000256" key="3">
    <source>
        <dbReference type="ARBA" id="ARBA00023237"/>
    </source>
</evidence>
<dbReference type="RefSeq" id="WP_303276168.1">
    <property type="nucleotide sequence ID" value="NZ_JAUOEK010000028.1"/>
</dbReference>
<dbReference type="SUPFAM" id="SSF49464">
    <property type="entry name" value="Carboxypeptidase regulatory domain-like"/>
    <property type="match status" value="1"/>
</dbReference>
<dbReference type="PANTHER" id="PTHR30329">
    <property type="entry name" value="STATOR ELEMENT OF FLAGELLAR MOTOR COMPLEX"/>
    <property type="match status" value="1"/>
</dbReference>
<dbReference type="InterPro" id="IPR011990">
    <property type="entry name" value="TPR-like_helical_dom_sf"/>
</dbReference>
<dbReference type="InterPro" id="IPR011659">
    <property type="entry name" value="WD40"/>
</dbReference>
<dbReference type="InterPro" id="IPR050330">
    <property type="entry name" value="Bact_OuterMem_StrucFunc"/>
</dbReference>
<evidence type="ECO:0000313" key="7">
    <source>
        <dbReference type="EMBL" id="MDO5968488.1"/>
    </source>
</evidence>
<dbReference type="InterPro" id="IPR008969">
    <property type="entry name" value="CarboxyPept-like_regulatory"/>
</dbReference>
<evidence type="ECO:0000256" key="5">
    <source>
        <dbReference type="SAM" id="SignalP"/>
    </source>
</evidence>
<feature type="chain" id="PRO_5046942382" evidence="5">
    <location>
        <begin position="22"/>
        <end position="638"/>
    </location>
</feature>
<keyword evidence="3" id="KW-0998">Cell outer membrane</keyword>
<dbReference type="Pfam" id="PF07676">
    <property type="entry name" value="PD40"/>
    <property type="match status" value="2"/>
</dbReference>